<gene>
    <name evidence="1" type="ORF">FKW44_021538</name>
</gene>
<proteinExistence type="predicted"/>
<dbReference type="Proteomes" id="UP000595437">
    <property type="component" value="Chromosome 15"/>
</dbReference>
<dbReference type="AlphaFoldDB" id="A0A7T8GRE2"/>
<protein>
    <submittedName>
        <fullName evidence="1">S-adenosyl-L-methionine-dependent methyltransferase METT5D1</fullName>
    </submittedName>
</protein>
<reference evidence="2" key="1">
    <citation type="submission" date="2021-01" db="EMBL/GenBank/DDBJ databases">
        <title>Caligus Genome Assembly.</title>
        <authorList>
            <person name="Gallardo-Escarate C."/>
        </authorList>
    </citation>
    <scope>NUCLEOTIDE SEQUENCE [LARGE SCALE GENOMIC DNA]</scope>
</reference>
<keyword evidence="1" id="KW-0808">Transferase</keyword>
<feature type="non-terminal residue" evidence="1">
    <location>
        <position position="59"/>
    </location>
</feature>
<evidence type="ECO:0000313" key="1">
    <source>
        <dbReference type="EMBL" id="QQP36434.1"/>
    </source>
</evidence>
<keyword evidence="1" id="KW-0489">Methyltransferase</keyword>
<sequence>SQRFDDLSFYDGGGILLGKGLYGVFTYRTLTALRMFVNDEINQLEYGVRIASHYLKPGG</sequence>
<dbReference type="GO" id="GO:0008168">
    <property type="term" value="F:methyltransferase activity"/>
    <property type="evidence" value="ECO:0007669"/>
    <property type="project" value="UniProtKB-KW"/>
</dbReference>
<dbReference type="Gene3D" id="1.10.150.170">
    <property type="entry name" value="Putative methyltransferase TM0872, insert domain"/>
    <property type="match status" value="1"/>
</dbReference>
<accession>A0A7T8GRE2</accession>
<name>A0A7T8GRE2_CALRO</name>
<dbReference type="Gene3D" id="3.40.50.150">
    <property type="entry name" value="Vaccinia Virus protein VP39"/>
    <property type="match status" value="1"/>
</dbReference>
<dbReference type="GO" id="GO:0032259">
    <property type="term" value="P:methylation"/>
    <property type="evidence" value="ECO:0007669"/>
    <property type="project" value="UniProtKB-KW"/>
</dbReference>
<evidence type="ECO:0000313" key="2">
    <source>
        <dbReference type="Proteomes" id="UP000595437"/>
    </source>
</evidence>
<dbReference type="InterPro" id="IPR029063">
    <property type="entry name" value="SAM-dependent_MTases_sf"/>
</dbReference>
<dbReference type="OrthoDB" id="6356893at2759"/>
<dbReference type="EMBL" id="CP045904">
    <property type="protein sequence ID" value="QQP36434.1"/>
    <property type="molecule type" value="Genomic_DNA"/>
</dbReference>
<keyword evidence="2" id="KW-1185">Reference proteome</keyword>
<dbReference type="InterPro" id="IPR023397">
    <property type="entry name" value="SAM-dep_MeTrfase_MraW_recog"/>
</dbReference>
<feature type="non-terminal residue" evidence="1">
    <location>
        <position position="1"/>
    </location>
</feature>
<organism evidence="1 2">
    <name type="scientific">Caligus rogercresseyi</name>
    <name type="common">Sea louse</name>
    <dbReference type="NCBI Taxonomy" id="217165"/>
    <lineage>
        <taxon>Eukaryota</taxon>
        <taxon>Metazoa</taxon>
        <taxon>Ecdysozoa</taxon>
        <taxon>Arthropoda</taxon>
        <taxon>Crustacea</taxon>
        <taxon>Multicrustacea</taxon>
        <taxon>Hexanauplia</taxon>
        <taxon>Copepoda</taxon>
        <taxon>Siphonostomatoida</taxon>
        <taxon>Caligidae</taxon>
        <taxon>Caligus</taxon>
    </lineage>
</organism>